<organism evidence="2 3">
    <name type="scientific">Breznakibacter xylanolyticus</name>
    <dbReference type="NCBI Taxonomy" id="990"/>
    <lineage>
        <taxon>Bacteria</taxon>
        <taxon>Pseudomonadati</taxon>
        <taxon>Bacteroidota</taxon>
        <taxon>Bacteroidia</taxon>
        <taxon>Marinilabiliales</taxon>
        <taxon>Marinilabiliaceae</taxon>
        <taxon>Breznakibacter</taxon>
    </lineage>
</organism>
<reference evidence="2 3" key="1">
    <citation type="submission" date="2018-06" db="EMBL/GenBank/DDBJ databases">
        <title>Genomic Encyclopedia of Archaeal and Bacterial Type Strains, Phase II (KMG-II): from individual species to whole genera.</title>
        <authorList>
            <person name="Goeker M."/>
        </authorList>
    </citation>
    <scope>NUCLEOTIDE SEQUENCE [LARGE SCALE GENOMIC DNA]</scope>
    <source>
        <strain evidence="2 3">DSM 6779</strain>
    </source>
</reference>
<evidence type="ECO:0000313" key="3">
    <source>
        <dbReference type="Proteomes" id="UP000249239"/>
    </source>
</evidence>
<dbReference type="Proteomes" id="UP000249239">
    <property type="component" value="Unassembled WGS sequence"/>
</dbReference>
<proteinExistence type="predicted"/>
<gene>
    <name evidence="2" type="ORF">LX69_03031</name>
</gene>
<keyword evidence="3" id="KW-1185">Reference proteome</keyword>
<keyword evidence="1" id="KW-0472">Membrane</keyword>
<dbReference type="AlphaFoldDB" id="A0A2W7MUT2"/>
<accession>A0A2W7MUT2</accession>
<keyword evidence="1" id="KW-1133">Transmembrane helix</keyword>
<dbReference type="EMBL" id="QKZK01000036">
    <property type="protein sequence ID" value="PZX11798.1"/>
    <property type="molecule type" value="Genomic_DNA"/>
</dbReference>
<evidence type="ECO:0000256" key="1">
    <source>
        <dbReference type="SAM" id="Phobius"/>
    </source>
</evidence>
<evidence type="ECO:0000313" key="2">
    <source>
        <dbReference type="EMBL" id="PZX11798.1"/>
    </source>
</evidence>
<name>A0A2W7MUT2_9BACT</name>
<comment type="caution">
    <text evidence="2">The sequence shown here is derived from an EMBL/GenBank/DDBJ whole genome shotgun (WGS) entry which is preliminary data.</text>
</comment>
<sequence>MTKLSISSTNIIQNRNQYPSYTPHHLHPKLSLFLHINTLYLASCSLCLDTCIFILNILLLTS</sequence>
<feature type="transmembrane region" description="Helical" evidence="1">
    <location>
        <begin position="39"/>
        <end position="60"/>
    </location>
</feature>
<keyword evidence="1" id="KW-0812">Transmembrane</keyword>
<protein>
    <submittedName>
        <fullName evidence="2">Uncharacterized protein</fullName>
    </submittedName>
</protein>